<dbReference type="GO" id="GO:0005886">
    <property type="term" value="C:plasma membrane"/>
    <property type="evidence" value="ECO:0007669"/>
    <property type="project" value="UniProtKB-SubCell"/>
</dbReference>
<comment type="catalytic activity">
    <reaction evidence="1">
        <text>ATP + protein L-histidine = ADP + protein N-phospho-L-histidine.</text>
        <dbReference type="EC" id="2.7.13.3"/>
    </reaction>
</comment>
<dbReference type="InterPro" id="IPR050398">
    <property type="entry name" value="HssS/ArlS-like"/>
</dbReference>
<dbReference type="HOGENOM" id="CLU_000445_89_6_9"/>
<evidence type="ECO:0000256" key="13">
    <source>
        <dbReference type="ARBA" id="ARBA00023136"/>
    </source>
</evidence>
<dbReference type="CDD" id="cd00082">
    <property type="entry name" value="HisKA"/>
    <property type="match status" value="1"/>
</dbReference>
<name>A0A0E3JLW4_CLOSL</name>
<evidence type="ECO:0000259" key="15">
    <source>
        <dbReference type="PROSITE" id="PS50109"/>
    </source>
</evidence>
<keyword evidence="6" id="KW-0808">Transferase</keyword>
<dbReference type="AlphaFoldDB" id="A0A0E3JLW4"/>
<sequence>MKRIFKLRSELVFSAAISAIIAIIFAIILKEFILGSFLNNSKNTTEYVHDDVIAAIEYQLKNMNINDSNKVQKYMDKENSMLYLISIVHKDGKVIASNNKEIKSIDANEVVDGKKTFKFLNDNRKNLVKITRCDYLKDGCYLYYIYVGYGKLENENIVGIMTGIIFIIIFFLIIWKRISYISEIKSTVRSIAKGNLYERVPLKYKNELRELSEDINYMTSEMEKEDKKRSEFLTNISHDLRTPLTTILGYINMIKNGKYVSKDELNSYVDIMNKKSLYLKNILDDFFQYSKLSSKDIVLEKQKIELNELARQIVQEEEDEFIKNNLTLSINLMQEFIYIYVDPNLFLRAVNNLLSNALKYSKHNTSVEFNISKEKYNNKFYAIISASNIPEEPITDDEIENFFERLYKKDLSRQKEGSGLGLSIVKDIIKLHSGFVKTYKENNRLFFKIYMDIKF</sequence>
<keyword evidence="12" id="KW-0902">Two-component regulatory system</keyword>
<keyword evidence="13 14" id="KW-0472">Membrane</keyword>
<dbReference type="GO" id="GO:0000155">
    <property type="term" value="F:phosphorelay sensor kinase activity"/>
    <property type="evidence" value="ECO:0007669"/>
    <property type="project" value="InterPro"/>
</dbReference>
<dbReference type="SMART" id="SM00304">
    <property type="entry name" value="HAMP"/>
    <property type="match status" value="1"/>
</dbReference>
<dbReference type="EMBL" id="CP009933">
    <property type="protein sequence ID" value="AKA67310.1"/>
    <property type="molecule type" value="Genomic_DNA"/>
</dbReference>
<dbReference type="GO" id="GO:0005524">
    <property type="term" value="F:ATP binding"/>
    <property type="evidence" value="ECO:0007669"/>
    <property type="project" value="UniProtKB-KW"/>
</dbReference>
<evidence type="ECO:0000256" key="5">
    <source>
        <dbReference type="ARBA" id="ARBA00022553"/>
    </source>
</evidence>
<dbReference type="CDD" id="cd00075">
    <property type="entry name" value="HATPase"/>
    <property type="match status" value="1"/>
</dbReference>
<evidence type="ECO:0000256" key="4">
    <source>
        <dbReference type="ARBA" id="ARBA00022475"/>
    </source>
</evidence>
<dbReference type="Gene3D" id="6.10.340.10">
    <property type="match status" value="1"/>
</dbReference>
<keyword evidence="8" id="KW-0547">Nucleotide-binding</keyword>
<dbReference type="Pfam" id="PF00512">
    <property type="entry name" value="HisKA"/>
    <property type="match status" value="1"/>
</dbReference>
<evidence type="ECO:0000256" key="14">
    <source>
        <dbReference type="SAM" id="Phobius"/>
    </source>
</evidence>
<dbReference type="CDD" id="cd06225">
    <property type="entry name" value="HAMP"/>
    <property type="match status" value="1"/>
</dbReference>
<dbReference type="PROSITE" id="PS50109">
    <property type="entry name" value="HIS_KIN"/>
    <property type="match status" value="1"/>
</dbReference>
<keyword evidence="4" id="KW-1003">Cell membrane</keyword>
<feature type="domain" description="Histidine kinase" evidence="15">
    <location>
        <begin position="235"/>
        <end position="455"/>
    </location>
</feature>
<dbReference type="SUPFAM" id="SSF158472">
    <property type="entry name" value="HAMP domain-like"/>
    <property type="match status" value="1"/>
</dbReference>
<dbReference type="InterPro" id="IPR003660">
    <property type="entry name" value="HAMP_dom"/>
</dbReference>
<dbReference type="Proteomes" id="UP000033115">
    <property type="component" value="Chromosome"/>
</dbReference>
<keyword evidence="5" id="KW-0597">Phosphoprotein</keyword>
<evidence type="ECO:0000256" key="7">
    <source>
        <dbReference type="ARBA" id="ARBA00022692"/>
    </source>
</evidence>
<dbReference type="KEGG" id="csq:CSCA_0185"/>
<feature type="domain" description="HAMP" evidence="16">
    <location>
        <begin position="175"/>
        <end position="227"/>
    </location>
</feature>
<dbReference type="InterPro" id="IPR003661">
    <property type="entry name" value="HisK_dim/P_dom"/>
</dbReference>
<organism evidence="17 18">
    <name type="scientific">Clostridium scatologenes</name>
    <dbReference type="NCBI Taxonomy" id="1548"/>
    <lineage>
        <taxon>Bacteria</taxon>
        <taxon>Bacillati</taxon>
        <taxon>Bacillota</taxon>
        <taxon>Clostridia</taxon>
        <taxon>Eubacteriales</taxon>
        <taxon>Clostridiaceae</taxon>
        <taxon>Clostridium</taxon>
    </lineage>
</organism>
<dbReference type="InterPro" id="IPR036097">
    <property type="entry name" value="HisK_dim/P_sf"/>
</dbReference>
<evidence type="ECO:0000256" key="6">
    <source>
        <dbReference type="ARBA" id="ARBA00022679"/>
    </source>
</evidence>
<dbReference type="PROSITE" id="PS50885">
    <property type="entry name" value="HAMP"/>
    <property type="match status" value="1"/>
</dbReference>
<evidence type="ECO:0000256" key="11">
    <source>
        <dbReference type="ARBA" id="ARBA00022989"/>
    </source>
</evidence>
<keyword evidence="9 17" id="KW-0418">Kinase</keyword>
<keyword evidence="10" id="KW-0067">ATP-binding</keyword>
<dbReference type="Gene3D" id="1.10.287.130">
    <property type="match status" value="1"/>
</dbReference>
<evidence type="ECO:0000256" key="8">
    <source>
        <dbReference type="ARBA" id="ARBA00022741"/>
    </source>
</evidence>
<keyword evidence="18" id="KW-1185">Reference proteome</keyword>
<dbReference type="SUPFAM" id="SSF55874">
    <property type="entry name" value="ATPase domain of HSP90 chaperone/DNA topoisomerase II/histidine kinase"/>
    <property type="match status" value="1"/>
</dbReference>
<evidence type="ECO:0000256" key="9">
    <source>
        <dbReference type="ARBA" id="ARBA00022777"/>
    </source>
</evidence>
<dbReference type="RefSeq" id="WP_029163375.1">
    <property type="nucleotide sequence ID" value="NZ_CP009933.1"/>
</dbReference>
<gene>
    <name evidence="17" type="ORF">CSCA_0185</name>
</gene>
<dbReference type="SUPFAM" id="SSF47384">
    <property type="entry name" value="Homodimeric domain of signal transducing histidine kinase"/>
    <property type="match status" value="1"/>
</dbReference>
<evidence type="ECO:0000256" key="10">
    <source>
        <dbReference type="ARBA" id="ARBA00022840"/>
    </source>
</evidence>
<dbReference type="Pfam" id="PF02518">
    <property type="entry name" value="HATPase_c"/>
    <property type="match status" value="1"/>
</dbReference>
<evidence type="ECO:0000313" key="18">
    <source>
        <dbReference type="Proteomes" id="UP000033115"/>
    </source>
</evidence>
<dbReference type="Pfam" id="PF00672">
    <property type="entry name" value="HAMP"/>
    <property type="match status" value="1"/>
</dbReference>
<dbReference type="InterPro" id="IPR003594">
    <property type="entry name" value="HATPase_dom"/>
</dbReference>
<evidence type="ECO:0000256" key="1">
    <source>
        <dbReference type="ARBA" id="ARBA00000085"/>
    </source>
</evidence>
<accession>A0A0E3JLW4</accession>
<dbReference type="InterPro" id="IPR036890">
    <property type="entry name" value="HATPase_C_sf"/>
</dbReference>
<evidence type="ECO:0000256" key="3">
    <source>
        <dbReference type="ARBA" id="ARBA00012438"/>
    </source>
</evidence>
<dbReference type="STRING" id="1548.CSCA_0185"/>
<proteinExistence type="predicted"/>
<dbReference type="FunFam" id="1.10.287.130:FF:000008">
    <property type="entry name" value="Two-component sensor histidine kinase"/>
    <property type="match status" value="1"/>
</dbReference>
<evidence type="ECO:0000256" key="2">
    <source>
        <dbReference type="ARBA" id="ARBA00004651"/>
    </source>
</evidence>
<feature type="transmembrane region" description="Helical" evidence="14">
    <location>
        <begin position="157"/>
        <end position="175"/>
    </location>
</feature>
<dbReference type="Gene3D" id="3.30.565.10">
    <property type="entry name" value="Histidine kinase-like ATPase, C-terminal domain"/>
    <property type="match status" value="1"/>
</dbReference>
<evidence type="ECO:0000259" key="16">
    <source>
        <dbReference type="PROSITE" id="PS50885"/>
    </source>
</evidence>
<dbReference type="SMART" id="SM00387">
    <property type="entry name" value="HATPase_c"/>
    <property type="match status" value="1"/>
</dbReference>
<dbReference type="InterPro" id="IPR005467">
    <property type="entry name" value="His_kinase_dom"/>
</dbReference>
<feature type="transmembrane region" description="Helical" evidence="14">
    <location>
        <begin position="12"/>
        <end position="33"/>
    </location>
</feature>
<dbReference type="PANTHER" id="PTHR45528:SF1">
    <property type="entry name" value="SENSOR HISTIDINE KINASE CPXA"/>
    <property type="match status" value="1"/>
</dbReference>
<evidence type="ECO:0000313" key="17">
    <source>
        <dbReference type="EMBL" id="AKA67310.1"/>
    </source>
</evidence>
<comment type="subcellular location">
    <subcellularLocation>
        <location evidence="2">Cell membrane</location>
        <topology evidence="2">Multi-pass membrane protein</topology>
    </subcellularLocation>
</comment>
<protein>
    <recommendedName>
        <fullName evidence="3">histidine kinase</fullName>
        <ecNumber evidence="3">2.7.13.3</ecNumber>
    </recommendedName>
</protein>
<evidence type="ECO:0000256" key="12">
    <source>
        <dbReference type="ARBA" id="ARBA00023012"/>
    </source>
</evidence>
<reference evidence="17 18" key="1">
    <citation type="journal article" date="2015" name="J. Biotechnol.">
        <title>Complete genome sequence of a malodorant-producing acetogen, Clostridium scatologenes ATCC 25775(T).</title>
        <authorList>
            <person name="Zhu Z."/>
            <person name="Guo T."/>
            <person name="Zheng H."/>
            <person name="Song T."/>
            <person name="Ouyang P."/>
            <person name="Xie J."/>
        </authorList>
    </citation>
    <scope>NUCLEOTIDE SEQUENCE [LARGE SCALE GENOMIC DNA]</scope>
    <source>
        <strain evidence="17 18">ATCC 25775</strain>
    </source>
</reference>
<keyword evidence="11 14" id="KW-1133">Transmembrane helix</keyword>
<dbReference type="EC" id="2.7.13.3" evidence="3"/>
<dbReference type="SMART" id="SM00388">
    <property type="entry name" value="HisKA"/>
    <property type="match status" value="1"/>
</dbReference>
<dbReference type="PANTHER" id="PTHR45528">
    <property type="entry name" value="SENSOR HISTIDINE KINASE CPXA"/>
    <property type="match status" value="1"/>
</dbReference>
<keyword evidence="7 14" id="KW-0812">Transmembrane</keyword>